<dbReference type="PANTHER" id="PTHR13803">
    <property type="entry name" value="SEC24-RELATED PROTEIN"/>
    <property type="match status" value="1"/>
</dbReference>
<dbReference type="InterPro" id="IPR036465">
    <property type="entry name" value="vWFA_dom_sf"/>
</dbReference>
<evidence type="ECO:0000313" key="19">
    <source>
        <dbReference type="Proteomes" id="UP000694867"/>
    </source>
</evidence>
<dbReference type="SUPFAM" id="SSF53300">
    <property type="entry name" value="vWA-like"/>
    <property type="match status" value="1"/>
</dbReference>
<sequence length="1063" mass="117619">MNGNQGYQQQWSPNQAAHTTQMPPAYQGNNRQFPGVPFNSGASSESHGLPPTPGGFPQHGQSPRPVMPAATSPTRSTFSPSQTPLASTGFSQQQHGVQSGHPTKQFVPQTSSGAPSPNSFYRTNQGAFPNGPMQKQQQPFEGNQQAPPKLLTNGPTANGYMNGPPLPTSTVNPMQPNSTQRYGPAPMPFTNGPPSGLPTSPQANQFQPGSTVPTIQQQPNSGPVPQAPLQPPPPTQPMGPPPLIPNTKLNAHSMGAPAQPRRPMYPPAAPQQSNYPQYPPTGQNNGAGYQNGQGEYGLHQQQQQQSLLQQQQQQQQQQQLIPPMAGLSVRDGMNKLWGVDPVNLLQEREVLDAEVPMSDFAARNCLPEIMKCTMTKIPETSSLLQKSRLPLGIIVQPFKDLKNLPVIQTNTIVRCRACRTYINPFIQFIDRQRWKCNICFRINELPAEFLQNPMTGRMGDPDMRPEVQNGTVEYIAPSEYMVRPPQAATYLFVLDVSFQAVETGYLKVATDVLLDCLDHLPGDRRTTIGFVTFDSSVHFYSIDSSSRMPRQMVVSDVDDVFIPMPETLLCNLLECREQVRELLKSLGATQTGGPGNCLGAALQGAYKLLSPIGGRVSVFQCCLPNLGPGCLQSRENPNERSAKEVVNLNPATDFYKKLALDCTGQQIGVDIFLLNSQFADLATLAGIAKYSSGQLYYFPKFHVTQAVDQVERFKNDFRHYLTRKIGFESVMRIRCTKGLQLHTFHGNFFVRSTDLLSLPNVNPDAGYALQLSIEENLTDCNTAVFQAAVLYTSAQGERRIRVHTLCTGVSSLLQDILNGADQEAVVGLLAKMAVDRTISCSVNDARDAMINAAADLCHAFSLTQRSSAGGLMIMRNCKTLPLLILGLLKQRAFRVGVSTKLDDRVYDMERIKNLPLDKLLLLIYPALYPLHVMVPNPPRVQLSFEKVDKTGLYLLETVDALYIYVGGRLNPLLLQNVFGVSKFSQLPDNMSALPELDNEESIRIRSFVDSISAKHAVRPPLWILREDSHIRQLFTQYMINDRGESMLSYYEFLQYLRNLLDSY</sequence>
<dbReference type="CTD" id="36025"/>
<dbReference type="GO" id="GO:0000139">
    <property type="term" value="C:Golgi membrane"/>
    <property type="evidence" value="ECO:0007669"/>
    <property type="project" value="UniProtKB-SubCell"/>
</dbReference>
<feature type="region of interest" description="Disordered" evidence="13">
    <location>
        <begin position="1"/>
        <end position="317"/>
    </location>
</feature>
<proteinExistence type="inferred from homology"/>
<dbReference type="PANTHER" id="PTHR13803:SF39">
    <property type="entry name" value="SECRETORY 24AB, ISOFORM A"/>
    <property type="match status" value="1"/>
</dbReference>
<keyword evidence="7" id="KW-0256">Endoplasmic reticulum</keyword>
<evidence type="ECO:0000256" key="10">
    <source>
        <dbReference type="ARBA" id="ARBA00023034"/>
    </source>
</evidence>
<evidence type="ECO:0000256" key="7">
    <source>
        <dbReference type="ARBA" id="ARBA00022824"/>
    </source>
</evidence>
<keyword evidence="5" id="KW-0813">Transport</keyword>
<evidence type="ECO:0000256" key="13">
    <source>
        <dbReference type="SAM" id="MobiDB-lite"/>
    </source>
</evidence>
<comment type="subcellular location">
    <subcellularLocation>
        <location evidence="1">Cytoplasmic vesicle</location>
        <location evidence="1">COPII-coated vesicle membrane</location>
        <topology evidence="1">Peripheral membrane protein</topology>
        <orientation evidence="1">Cytoplasmic side</orientation>
    </subcellularLocation>
    <subcellularLocation>
        <location evidence="3">Endoplasmic reticulum membrane</location>
        <topology evidence="3">Peripheral membrane protein</topology>
        <orientation evidence="3">Cytoplasmic side</orientation>
    </subcellularLocation>
    <subcellularLocation>
        <location evidence="2">Golgi apparatus membrane</location>
    </subcellularLocation>
</comment>
<evidence type="ECO:0000256" key="4">
    <source>
        <dbReference type="ARBA" id="ARBA00008334"/>
    </source>
</evidence>
<dbReference type="GO" id="GO:0070971">
    <property type="term" value="C:endoplasmic reticulum exit site"/>
    <property type="evidence" value="ECO:0007669"/>
    <property type="project" value="TreeGrafter"/>
</dbReference>
<dbReference type="Pfam" id="PF00626">
    <property type="entry name" value="Gelsolin"/>
    <property type="match status" value="1"/>
</dbReference>
<dbReference type="GO" id="GO:0030127">
    <property type="term" value="C:COPII vesicle coat"/>
    <property type="evidence" value="ECO:0007669"/>
    <property type="project" value="InterPro"/>
</dbReference>
<evidence type="ECO:0000259" key="17">
    <source>
        <dbReference type="Pfam" id="PF04815"/>
    </source>
</evidence>
<dbReference type="GO" id="GO:0000149">
    <property type="term" value="F:SNARE binding"/>
    <property type="evidence" value="ECO:0007669"/>
    <property type="project" value="TreeGrafter"/>
</dbReference>
<name>A0AAJ6QQG6_9ACAR</name>
<dbReference type="Pfam" id="PF08033">
    <property type="entry name" value="Sec23_BS"/>
    <property type="match status" value="1"/>
</dbReference>
<keyword evidence="9" id="KW-0653">Protein transport</keyword>
<dbReference type="Gene3D" id="1.20.120.730">
    <property type="entry name" value="Sec23/Sec24 helical domain"/>
    <property type="match status" value="1"/>
</dbReference>
<dbReference type="InterPro" id="IPR006895">
    <property type="entry name" value="Znf_Sec23_Sec24"/>
</dbReference>
<reference evidence="20" key="1">
    <citation type="submission" date="2025-08" db="UniProtKB">
        <authorList>
            <consortium name="RefSeq"/>
        </authorList>
    </citation>
    <scope>IDENTIFICATION</scope>
</reference>
<keyword evidence="19" id="KW-1185">Reference proteome</keyword>
<dbReference type="GO" id="GO:0090110">
    <property type="term" value="P:COPII-coated vesicle cargo loading"/>
    <property type="evidence" value="ECO:0007669"/>
    <property type="project" value="TreeGrafter"/>
</dbReference>
<dbReference type="Gene3D" id="3.40.20.10">
    <property type="entry name" value="Severin"/>
    <property type="match status" value="1"/>
</dbReference>
<dbReference type="InterPro" id="IPR006900">
    <property type="entry name" value="Sec23/24_helical_dom"/>
</dbReference>
<organism evidence="19 20">
    <name type="scientific">Galendromus occidentalis</name>
    <name type="common">western predatory mite</name>
    <dbReference type="NCBI Taxonomy" id="34638"/>
    <lineage>
        <taxon>Eukaryota</taxon>
        <taxon>Metazoa</taxon>
        <taxon>Ecdysozoa</taxon>
        <taxon>Arthropoda</taxon>
        <taxon>Chelicerata</taxon>
        <taxon>Arachnida</taxon>
        <taxon>Acari</taxon>
        <taxon>Parasitiformes</taxon>
        <taxon>Mesostigmata</taxon>
        <taxon>Gamasina</taxon>
        <taxon>Phytoseioidea</taxon>
        <taxon>Phytoseiidae</taxon>
        <taxon>Typhlodrominae</taxon>
        <taxon>Galendromus</taxon>
    </lineage>
</organism>
<dbReference type="SUPFAM" id="SSF81995">
    <property type="entry name" value="beta-sandwich domain of Sec23/24"/>
    <property type="match status" value="1"/>
</dbReference>
<dbReference type="InterPro" id="IPR041742">
    <property type="entry name" value="Sec24-like_trunk_dom"/>
</dbReference>
<keyword evidence="10" id="KW-0333">Golgi apparatus</keyword>
<comment type="similarity">
    <text evidence="4">Belongs to the SEC23/SEC24 family. SEC24 subfamily.</text>
</comment>
<dbReference type="InterPro" id="IPR036175">
    <property type="entry name" value="Sec23/24_helical_dom_sf"/>
</dbReference>
<dbReference type="RefSeq" id="XP_003740550.3">
    <property type="nucleotide sequence ID" value="XM_003740502.3"/>
</dbReference>
<dbReference type="InterPro" id="IPR029006">
    <property type="entry name" value="ADF-H/Gelsolin-like_dom_sf"/>
</dbReference>
<dbReference type="Gene3D" id="2.60.40.1670">
    <property type="entry name" value="beta-sandwich domain of Sec23/24"/>
    <property type="match status" value="1"/>
</dbReference>
<dbReference type="InterPro" id="IPR007123">
    <property type="entry name" value="Gelsolin-like_dom"/>
</dbReference>
<feature type="domain" description="Gelsolin-like" evidence="14">
    <location>
        <begin position="935"/>
        <end position="1007"/>
    </location>
</feature>
<keyword evidence="8" id="KW-0931">ER-Golgi transport</keyword>
<dbReference type="Proteomes" id="UP000694867">
    <property type="component" value="Unplaced"/>
</dbReference>
<keyword evidence="12" id="KW-0968">Cytoplasmic vesicle</keyword>
<keyword evidence="6" id="KW-0963">Cytoplasm</keyword>
<evidence type="ECO:0000256" key="9">
    <source>
        <dbReference type="ARBA" id="ARBA00022927"/>
    </source>
</evidence>
<evidence type="ECO:0000313" key="20">
    <source>
        <dbReference type="RefSeq" id="XP_003740550.3"/>
    </source>
</evidence>
<dbReference type="Pfam" id="PF04815">
    <property type="entry name" value="Sec23_helical"/>
    <property type="match status" value="1"/>
</dbReference>
<evidence type="ECO:0000256" key="6">
    <source>
        <dbReference type="ARBA" id="ARBA00022490"/>
    </source>
</evidence>
<dbReference type="InterPro" id="IPR006896">
    <property type="entry name" value="Sec23/24_trunk_dom"/>
</dbReference>
<evidence type="ECO:0000256" key="12">
    <source>
        <dbReference type="ARBA" id="ARBA00023329"/>
    </source>
</evidence>
<evidence type="ECO:0000256" key="8">
    <source>
        <dbReference type="ARBA" id="ARBA00022892"/>
    </source>
</evidence>
<dbReference type="GO" id="GO:0008270">
    <property type="term" value="F:zinc ion binding"/>
    <property type="evidence" value="ECO:0007669"/>
    <property type="project" value="InterPro"/>
</dbReference>
<dbReference type="GeneID" id="100903211"/>
<dbReference type="InterPro" id="IPR036180">
    <property type="entry name" value="Gelsolin-like_dom_sf"/>
</dbReference>
<feature type="domain" description="Sec23/Sec24 helical" evidence="17">
    <location>
        <begin position="821"/>
        <end position="920"/>
    </location>
</feature>
<evidence type="ECO:0000259" key="18">
    <source>
        <dbReference type="Pfam" id="PF08033"/>
    </source>
</evidence>
<dbReference type="Pfam" id="PF04811">
    <property type="entry name" value="Sec23_trunk"/>
    <property type="match status" value="1"/>
</dbReference>
<evidence type="ECO:0000256" key="3">
    <source>
        <dbReference type="ARBA" id="ARBA00004397"/>
    </source>
</evidence>
<dbReference type="InterPro" id="IPR012990">
    <property type="entry name" value="Beta-sandwich_Sec23_24"/>
</dbReference>
<evidence type="ECO:0000256" key="11">
    <source>
        <dbReference type="ARBA" id="ARBA00023136"/>
    </source>
</evidence>
<evidence type="ECO:0000256" key="2">
    <source>
        <dbReference type="ARBA" id="ARBA00004394"/>
    </source>
</evidence>
<dbReference type="InterPro" id="IPR050550">
    <property type="entry name" value="SEC23_SEC24_subfamily"/>
</dbReference>
<evidence type="ECO:0000256" key="1">
    <source>
        <dbReference type="ARBA" id="ARBA00004299"/>
    </source>
</evidence>
<dbReference type="GO" id="GO:0006886">
    <property type="term" value="P:intracellular protein transport"/>
    <property type="evidence" value="ECO:0007669"/>
    <property type="project" value="InterPro"/>
</dbReference>
<dbReference type="InterPro" id="IPR036174">
    <property type="entry name" value="Znf_Sec23_Sec24_sf"/>
</dbReference>
<dbReference type="GO" id="GO:0005789">
    <property type="term" value="C:endoplasmic reticulum membrane"/>
    <property type="evidence" value="ECO:0007669"/>
    <property type="project" value="UniProtKB-SubCell"/>
</dbReference>
<evidence type="ECO:0000256" key="5">
    <source>
        <dbReference type="ARBA" id="ARBA00022448"/>
    </source>
</evidence>
<feature type="domain" description="Sec23/Sec24 beta-sandwich" evidence="18">
    <location>
        <begin position="726"/>
        <end position="809"/>
    </location>
</feature>
<feature type="domain" description="Zinc finger Sec23/Sec24-type" evidence="15">
    <location>
        <begin position="412"/>
        <end position="448"/>
    </location>
</feature>
<feature type="compositionally biased region" description="Low complexity" evidence="13">
    <location>
        <begin position="296"/>
        <end position="317"/>
    </location>
</feature>
<evidence type="ECO:0000259" key="15">
    <source>
        <dbReference type="Pfam" id="PF04810"/>
    </source>
</evidence>
<dbReference type="Gene3D" id="3.40.50.410">
    <property type="entry name" value="von Willebrand factor, type A domain"/>
    <property type="match status" value="1"/>
</dbReference>
<dbReference type="Gene3D" id="2.30.30.380">
    <property type="entry name" value="Zn-finger domain of Sec23/24"/>
    <property type="match status" value="1"/>
</dbReference>
<feature type="compositionally biased region" description="Polar residues" evidence="13">
    <location>
        <begin position="1"/>
        <end position="32"/>
    </location>
</feature>
<dbReference type="SUPFAM" id="SSF82754">
    <property type="entry name" value="C-terminal, gelsolin-like domain of Sec23/24"/>
    <property type="match status" value="1"/>
</dbReference>
<dbReference type="KEGG" id="goe:100903211"/>
<feature type="compositionally biased region" description="Polar residues" evidence="13">
    <location>
        <begin position="197"/>
        <end position="221"/>
    </location>
</feature>
<feature type="compositionally biased region" description="Polar residues" evidence="13">
    <location>
        <begin position="168"/>
        <end position="181"/>
    </location>
</feature>
<feature type="compositionally biased region" description="Pro residues" evidence="13">
    <location>
        <begin position="225"/>
        <end position="244"/>
    </location>
</feature>
<dbReference type="Pfam" id="PF04810">
    <property type="entry name" value="zf-Sec23_Sec24"/>
    <property type="match status" value="1"/>
</dbReference>
<protein>
    <submittedName>
        <fullName evidence="20">Protein transport protein Sec24B</fullName>
    </submittedName>
</protein>
<evidence type="ECO:0000259" key="14">
    <source>
        <dbReference type="Pfam" id="PF00626"/>
    </source>
</evidence>
<dbReference type="CDD" id="cd01479">
    <property type="entry name" value="Sec24-like"/>
    <property type="match status" value="1"/>
</dbReference>
<dbReference type="AlphaFoldDB" id="A0AAJ6QQG6"/>
<keyword evidence="11" id="KW-0472">Membrane</keyword>
<gene>
    <name evidence="20" type="primary">LOC100903211</name>
</gene>
<dbReference type="SUPFAM" id="SSF82919">
    <property type="entry name" value="Zn-finger domain of Sec23/24"/>
    <property type="match status" value="1"/>
</dbReference>
<feature type="compositionally biased region" description="Polar residues" evidence="13">
    <location>
        <begin position="71"/>
        <end position="146"/>
    </location>
</feature>
<accession>A0AAJ6QQG6</accession>
<evidence type="ECO:0000259" key="16">
    <source>
        <dbReference type="Pfam" id="PF04811"/>
    </source>
</evidence>
<dbReference type="FunFam" id="2.30.30.380:FF:000004">
    <property type="entry name" value="SEC24 homolog B, COPII coat complex component"/>
    <property type="match status" value="1"/>
</dbReference>
<dbReference type="SUPFAM" id="SSF81811">
    <property type="entry name" value="Helical domain of Sec23/24"/>
    <property type="match status" value="1"/>
</dbReference>
<feature type="domain" description="Sec23/Sec24 trunk" evidence="16">
    <location>
        <begin position="485"/>
        <end position="720"/>
    </location>
</feature>